<proteinExistence type="predicted"/>
<dbReference type="EMBL" id="VDGV01000042">
    <property type="protein sequence ID" value="TNG91997.1"/>
    <property type="molecule type" value="Genomic_DNA"/>
</dbReference>
<reference evidence="4 6" key="2">
    <citation type="submission" date="2019-05" db="EMBL/GenBank/DDBJ databases">
        <title>Pasteurellaceae isolates from reptiles.</title>
        <authorList>
            <person name="Bojesen A.M."/>
            <person name="Lund E."/>
        </authorList>
    </citation>
    <scope>NUCLEOTIDE SEQUENCE [LARGE SCALE GENOMIC DNA]</scope>
    <source>
        <strain evidence="4 6">ELNT2x</strain>
    </source>
</reference>
<dbReference type="SUPFAM" id="SSF50952">
    <property type="entry name" value="Soluble quinoprotein glucose dehydrogenase"/>
    <property type="match status" value="1"/>
</dbReference>
<keyword evidence="1" id="KW-0732">Signal</keyword>
<dbReference type="PANTHER" id="PTHR19328">
    <property type="entry name" value="HEDGEHOG-INTERACTING PROTEIN"/>
    <property type="match status" value="1"/>
</dbReference>
<dbReference type="Pfam" id="PF07995">
    <property type="entry name" value="GSDH"/>
    <property type="match status" value="2"/>
</dbReference>
<evidence type="ECO:0000313" key="4">
    <source>
        <dbReference type="EMBL" id="TNG91997.1"/>
    </source>
</evidence>
<feature type="chain" id="PRO_5020374711" evidence="1">
    <location>
        <begin position="24"/>
        <end position="465"/>
    </location>
</feature>
<dbReference type="InterPro" id="IPR011041">
    <property type="entry name" value="Quinoprot_gluc/sorb_DH_b-prop"/>
</dbReference>
<reference evidence="3 5" key="1">
    <citation type="submission" date="2019-03" db="EMBL/GenBank/DDBJ databases">
        <title>Genomic Encyclopedia of Type Strains, Phase IV (KMG-IV): sequencing the most valuable type-strain genomes for metagenomic binning, comparative biology and taxonomic classification.</title>
        <authorList>
            <person name="Goeker M."/>
        </authorList>
    </citation>
    <scope>NUCLEOTIDE SEQUENCE [LARGE SCALE GENOMIC DNA]</scope>
    <source>
        <strain evidence="3 5">DSM 28140</strain>
    </source>
</reference>
<evidence type="ECO:0000256" key="1">
    <source>
        <dbReference type="SAM" id="SignalP"/>
    </source>
</evidence>
<dbReference type="Gene3D" id="2.120.10.30">
    <property type="entry name" value="TolB, C-terminal domain"/>
    <property type="match status" value="1"/>
</dbReference>
<dbReference type="AlphaFoldDB" id="A0A4R3YC63"/>
<gene>
    <name evidence="3" type="ORF">EDC16_104173</name>
    <name evidence="4" type="ORF">FHQ21_05990</name>
</gene>
<organism evidence="3 5">
    <name type="scientific">Testudinibacter aquarius</name>
    <dbReference type="NCBI Taxonomy" id="1524974"/>
    <lineage>
        <taxon>Bacteria</taxon>
        <taxon>Pseudomonadati</taxon>
        <taxon>Pseudomonadota</taxon>
        <taxon>Gammaproteobacteria</taxon>
        <taxon>Pasteurellales</taxon>
        <taxon>Pasteurellaceae</taxon>
        <taxon>Testudinibacter</taxon>
    </lineage>
</organism>
<evidence type="ECO:0000313" key="5">
    <source>
        <dbReference type="Proteomes" id="UP000294619"/>
    </source>
</evidence>
<feature type="domain" description="Glucose/Sorbosone dehydrogenase" evidence="2">
    <location>
        <begin position="44"/>
        <end position="285"/>
    </location>
</feature>
<dbReference type="Proteomes" id="UP000294619">
    <property type="component" value="Unassembled WGS sequence"/>
</dbReference>
<feature type="signal peptide" evidence="1">
    <location>
        <begin position="1"/>
        <end position="23"/>
    </location>
</feature>
<sequence>MQKSLLATALLTTLISGAAIAKADNPTVAMQQDEIKASVLIDGLNNVWEMKWGANGDIWATTRQGKEIVAINPTTGASKVLYTFDKAFAEPVHQGVLGMELHPNFAKGTGEDYVYVYYTYSDSSKDKSDFGRVVRLSYDAKKDMLGDEQIVLDKTPAGNDHNGGRLLFDKSGKLLLSLGDNGYNQYANMCKEIQSQKIPTAADVAANDFGKYRGKVIRFNLDGSIPSDNPEINGVKSHIYAYGFRNPQGLVYVGDTLYNTDQGPAVDDEINIVEAAGNYGWPHIAGYQDDMAYSYANFSAAPNCAELPEYIGVPNGAVVPEFKESEFQANNLKFPQKTFYTVPQGYNFNDEKCEIGYICWPTVATTSIAYYPKDGKIKSLQNSLLVTGVKTGTLYQLPLSADGKQVQGESITHFRTDNRYRMVLVSPDTRKIYIATDDAGILMGKDIQPVMKVANKGAILVFEAK</sequence>
<evidence type="ECO:0000313" key="3">
    <source>
        <dbReference type="EMBL" id="TCV87983.1"/>
    </source>
</evidence>
<dbReference type="InterPro" id="IPR011042">
    <property type="entry name" value="6-blade_b-propeller_TolB-like"/>
</dbReference>
<evidence type="ECO:0000259" key="2">
    <source>
        <dbReference type="Pfam" id="PF07995"/>
    </source>
</evidence>
<feature type="domain" description="Glucose/Sorbosone dehydrogenase" evidence="2">
    <location>
        <begin position="353"/>
        <end position="440"/>
    </location>
</feature>
<keyword evidence="6" id="KW-1185">Reference proteome</keyword>
<evidence type="ECO:0000313" key="6">
    <source>
        <dbReference type="Proteomes" id="UP000305526"/>
    </source>
</evidence>
<protein>
    <submittedName>
        <fullName evidence="3 4">Dehydrogenase</fullName>
    </submittedName>
</protein>
<dbReference type="InterPro" id="IPR012938">
    <property type="entry name" value="Glc/Sorbosone_DH"/>
</dbReference>
<dbReference type="Proteomes" id="UP000305526">
    <property type="component" value="Unassembled WGS sequence"/>
</dbReference>
<name>A0A4R3YC63_9PAST</name>
<dbReference type="RefSeq" id="WP_132966304.1">
    <property type="nucleotide sequence ID" value="NZ_LEKL01000009.1"/>
</dbReference>
<dbReference type="NCBIfam" id="TIGR03606">
    <property type="entry name" value="non_repeat_PQQ"/>
    <property type="match status" value="1"/>
</dbReference>
<comment type="caution">
    <text evidence="3">The sequence shown here is derived from an EMBL/GenBank/DDBJ whole genome shotgun (WGS) entry which is preliminary data.</text>
</comment>
<accession>A0A4R3YC63</accession>
<dbReference type="PANTHER" id="PTHR19328:SF75">
    <property type="entry name" value="ALDOSE SUGAR DEHYDROGENASE YLII"/>
    <property type="match status" value="1"/>
</dbReference>
<dbReference type="InterPro" id="IPR019893">
    <property type="entry name" value="SndH-like"/>
</dbReference>
<dbReference type="EMBL" id="SMCP01000004">
    <property type="protein sequence ID" value="TCV87983.1"/>
    <property type="molecule type" value="Genomic_DNA"/>
</dbReference>